<evidence type="ECO:0000256" key="1">
    <source>
        <dbReference type="SAM" id="MobiDB-lite"/>
    </source>
</evidence>
<accession>A0A8D8ACU1</accession>
<name>A0A8D8ACU1_CULPI</name>
<reference evidence="2" key="1">
    <citation type="submission" date="2021-05" db="EMBL/GenBank/DDBJ databases">
        <authorList>
            <person name="Alioto T."/>
            <person name="Alioto T."/>
            <person name="Gomez Garrido J."/>
        </authorList>
    </citation>
    <scope>NUCLEOTIDE SEQUENCE</scope>
</reference>
<proteinExistence type="predicted"/>
<protein>
    <submittedName>
        <fullName evidence="2">(northern house mosquito) hypothetical protein</fullName>
    </submittedName>
</protein>
<feature type="region of interest" description="Disordered" evidence="1">
    <location>
        <begin position="1"/>
        <end position="88"/>
    </location>
</feature>
<sequence>MEHITRDSKCTVPLGTRKRATSATRAITAPQPQQDSREQRPPRPSTHPAPVASRWSRPEAVVNLSCGSSSDATRPTRRNAVAPRASTRRIHHCAIGSRTSPTIPSCRRLRRSG</sequence>
<organism evidence="2">
    <name type="scientific">Culex pipiens</name>
    <name type="common">House mosquito</name>
    <dbReference type="NCBI Taxonomy" id="7175"/>
    <lineage>
        <taxon>Eukaryota</taxon>
        <taxon>Metazoa</taxon>
        <taxon>Ecdysozoa</taxon>
        <taxon>Arthropoda</taxon>
        <taxon>Hexapoda</taxon>
        <taxon>Insecta</taxon>
        <taxon>Pterygota</taxon>
        <taxon>Neoptera</taxon>
        <taxon>Endopterygota</taxon>
        <taxon>Diptera</taxon>
        <taxon>Nematocera</taxon>
        <taxon>Culicoidea</taxon>
        <taxon>Culicidae</taxon>
        <taxon>Culicinae</taxon>
        <taxon>Culicini</taxon>
        <taxon>Culex</taxon>
        <taxon>Culex</taxon>
    </lineage>
</organism>
<feature type="compositionally biased region" description="Polar residues" evidence="1">
    <location>
        <begin position="21"/>
        <end position="34"/>
    </location>
</feature>
<dbReference type="AlphaFoldDB" id="A0A8D8ACU1"/>
<dbReference type="EMBL" id="HBUE01027069">
    <property type="protein sequence ID" value="CAG6454719.1"/>
    <property type="molecule type" value="Transcribed_RNA"/>
</dbReference>
<evidence type="ECO:0000313" key="2">
    <source>
        <dbReference type="EMBL" id="CAG6454719.1"/>
    </source>
</evidence>